<dbReference type="CDD" id="cd08771">
    <property type="entry name" value="DLP_1"/>
    <property type="match status" value="1"/>
</dbReference>
<reference evidence="4 5" key="1">
    <citation type="journal article" date="2016" name="Genome Biol. Evol.">
        <title>Gene Family Evolution Reflects Adaptation to Soil Environmental Stressors in the Genome of the Collembolan Orchesella cincta.</title>
        <authorList>
            <person name="Faddeeva-Vakhrusheva A."/>
            <person name="Derks M.F."/>
            <person name="Anvar S.Y."/>
            <person name="Agamennone V."/>
            <person name="Suring W."/>
            <person name="Smit S."/>
            <person name="van Straalen N.M."/>
            <person name="Roelofs D."/>
        </authorList>
    </citation>
    <scope>NUCLEOTIDE SEQUENCE [LARGE SCALE GENOMIC DNA]</scope>
    <source>
        <tissue evidence="4">Mixed pool</tissue>
    </source>
</reference>
<dbReference type="SUPFAM" id="SSF52540">
    <property type="entry name" value="P-loop containing nucleoside triphosphate hydrolases"/>
    <property type="match status" value="1"/>
</dbReference>
<proteinExistence type="predicted"/>
<feature type="domain" description="GED" evidence="3">
    <location>
        <begin position="437"/>
        <end position="528"/>
    </location>
</feature>
<sequence>MRNDTWCEFFHKPNEKFDDFRKVEQEIISRTDEIAGTDFGITIGQQPDDIEEQVKNLILGYISADDAVILAVCPGNIDIANNESIKIAKTVDPTQERTIVVLTKLDLTDDYSKMTDVLNGKVVPMKLGYVGVINRSQDDLKGDKPIEEVLKHEKAFLAEKFSSISAKHGISCLAKKLNRILLQRILACCSGLSVNIRNLSTASESELRELGVDEEMTVEEKKKELFKIVDEFAKEYKAQIDGMSRSEVQSLNLTCGARIDIIINNNLPNELDALKSFENMTDTEMLVAIRNSMPVGARFINPEVALNHFIKEEIKKMAPVAIHTAQLLHQEMVNMIESCLENKRFPKANTAIYSIVSELLSSKMEQTVYHLEMYFEIQSASAFSANEGYAKFFKKVLGPIPQIDLGELPMPLVPNVGGKQGLEKSPAGFTTEQSSMFQQLKDLANQVYQMARWQAQDYIVKGILHTLIYKSIDTVAVELNTRLNESHIPENLIREPDEIHNRRTQLKSNLVEYNNALKLLDELRKASAA</sequence>
<dbReference type="Pfam" id="PF00350">
    <property type="entry name" value="Dynamin_N"/>
    <property type="match status" value="1"/>
</dbReference>
<dbReference type="GO" id="GO:0005525">
    <property type="term" value="F:GTP binding"/>
    <property type="evidence" value="ECO:0007669"/>
    <property type="project" value="InterPro"/>
</dbReference>
<dbReference type="InterPro" id="IPR000375">
    <property type="entry name" value="Dynamin_stalk"/>
</dbReference>
<dbReference type="InterPro" id="IPR045063">
    <property type="entry name" value="Dynamin_N"/>
</dbReference>
<evidence type="ECO:0000256" key="2">
    <source>
        <dbReference type="ARBA" id="ARBA00023134"/>
    </source>
</evidence>
<dbReference type="GO" id="GO:0008017">
    <property type="term" value="F:microtubule binding"/>
    <property type="evidence" value="ECO:0007669"/>
    <property type="project" value="TreeGrafter"/>
</dbReference>
<dbReference type="InterPro" id="IPR022812">
    <property type="entry name" value="Dynamin"/>
</dbReference>
<dbReference type="GO" id="GO:0005737">
    <property type="term" value="C:cytoplasm"/>
    <property type="evidence" value="ECO:0007669"/>
    <property type="project" value="TreeGrafter"/>
</dbReference>
<keyword evidence="2" id="KW-0342">GTP-binding</keyword>
<dbReference type="GO" id="GO:0005874">
    <property type="term" value="C:microtubule"/>
    <property type="evidence" value="ECO:0007669"/>
    <property type="project" value="TreeGrafter"/>
</dbReference>
<dbReference type="InterPro" id="IPR001401">
    <property type="entry name" value="Dynamin_GTPase"/>
</dbReference>
<comment type="caution">
    <text evidence="4">The sequence shown here is derived from an EMBL/GenBank/DDBJ whole genome shotgun (WGS) entry which is preliminary data.</text>
</comment>
<evidence type="ECO:0000313" key="5">
    <source>
        <dbReference type="Proteomes" id="UP000094527"/>
    </source>
</evidence>
<name>A0A1D2MKK6_ORCCI</name>
<evidence type="ECO:0000313" key="4">
    <source>
        <dbReference type="EMBL" id="ODM93374.1"/>
    </source>
</evidence>
<dbReference type="PROSITE" id="PS51388">
    <property type="entry name" value="GED"/>
    <property type="match status" value="1"/>
</dbReference>
<dbReference type="Gene3D" id="3.40.50.300">
    <property type="entry name" value="P-loop containing nucleotide triphosphate hydrolases"/>
    <property type="match status" value="1"/>
</dbReference>
<dbReference type="InterPro" id="IPR020850">
    <property type="entry name" value="GED_dom"/>
</dbReference>
<dbReference type="PRINTS" id="PR00195">
    <property type="entry name" value="DYNAMIN"/>
</dbReference>
<protein>
    <submittedName>
        <fullName evidence="4">Dynamin-related protein DNM1</fullName>
    </submittedName>
</protein>
<dbReference type="Pfam" id="PF02212">
    <property type="entry name" value="GED"/>
    <property type="match status" value="1"/>
</dbReference>
<organism evidence="4 5">
    <name type="scientific">Orchesella cincta</name>
    <name type="common">Springtail</name>
    <name type="synonym">Podura cincta</name>
    <dbReference type="NCBI Taxonomy" id="48709"/>
    <lineage>
        <taxon>Eukaryota</taxon>
        <taxon>Metazoa</taxon>
        <taxon>Ecdysozoa</taxon>
        <taxon>Arthropoda</taxon>
        <taxon>Hexapoda</taxon>
        <taxon>Collembola</taxon>
        <taxon>Entomobryomorpha</taxon>
        <taxon>Entomobryoidea</taxon>
        <taxon>Orchesellidae</taxon>
        <taxon>Orchesellinae</taxon>
        <taxon>Orchesella</taxon>
    </lineage>
</organism>
<dbReference type="STRING" id="48709.A0A1D2MKK6"/>
<dbReference type="InterPro" id="IPR027417">
    <property type="entry name" value="P-loop_NTPase"/>
</dbReference>
<dbReference type="OrthoDB" id="5061070at2759"/>
<dbReference type="PANTHER" id="PTHR11566">
    <property type="entry name" value="DYNAMIN"/>
    <property type="match status" value="1"/>
</dbReference>
<accession>A0A1D2MKK6</accession>
<dbReference type="EMBL" id="LJIJ01001007">
    <property type="protein sequence ID" value="ODM93374.1"/>
    <property type="molecule type" value="Genomic_DNA"/>
</dbReference>
<dbReference type="GO" id="GO:0016020">
    <property type="term" value="C:membrane"/>
    <property type="evidence" value="ECO:0007669"/>
    <property type="project" value="TreeGrafter"/>
</dbReference>
<keyword evidence="1" id="KW-0547">Nucleotide-binding</keyword>
<dbReference type="SMART" id="SM00053">
    <property type="entry name" value="DYNc"/>
    <property type="match status" value="1"/>
</dbReference>
<evidence type="ECO:0000259" key="3">
    <source>
        <dbReference type="PROSITE" id="PS51388"/>
    </source>
</evidence>
<dbReference type="InterPro" id="IPR003130">
    <property type="entry name" value="GED"/>
</dbReference>
<gene>
    <name evidence="4" type="ORF">Ocin01_13309</name>
</gene>
<evidence type="ECO:0000256" key="1">
    <source>
        <dbReference type="ARBA" id="ARBA00022741"/>
    </source>
</evidence>
<dbReference type="Gene3D" id="1.20.120.1240">
    <property type="entry name" value="Dynamin, middle domain"/>
    <property type="match status" value="1"/>
</dbReference>
<dbReference type="GO" id="GO:0003924">
    <property type="term" value="F:GTPase activity"/>
    <property type="evidence" value="ECO:0007669"/>
    <property type="project" value="InterPro"/>
</dbReference>
<keyword evidence="5" id="KW-1185">Reference proteome</keyword>
<dbReference type="AlphaFoldDB" id="A0A1D2MKK6"/>
<dbReference type="Proteomes" id="UP000094527">
    <property type="component" value="Unassembled WGS sequence"/>
</dbReference>
<dbReference type="Pfam" id="PF01031">
    <property type="entry name" value="Dynamin_M"/>
    <property type="match status" value="1"/>
</dbReference>